<evidence type="ECO:0000313" key="1">
    <source>
        <dbReference type="EMBL" id="CAG8485574.1"/>
    </source>
</evidence>
<dbReference type="AlphaFoldDB" id="A0A9N8WIA9"/>
<dbReference type="OrthoDB" id="2450055at2759"/>
<accession>A0A9N8WIA9</accession>
<dbReference type="EMBL" id="CAJVPY010000652">
    <property type="protein sequence ID" value="CAG8485574.1"/>
    <property type="molecule type" value="Genomic_DNA"/>
</dbReference>
<dbReference type="Gene3D" id="1.20.1270.60">
    <property type="entry name" value="Arfaptin homology (AH) domain/BAR domain"/>
    <property type="match status" value="1"/>
</dbReference>
<protein>
    <submittedName>
        <fullName evidence="1">26796_t:CDS:1</fullName>
    </submittedName>
</protein>
<dbReference type="Proteomes" id="UP000789405">
    <property type="component" value="Unassembled WGS sequence"/>
</dbReference>
<keyword evidence="2" id="KW-1185">Reference proteome</keyword>
<comment type="caution">
    <text evidence="1">The sequence shown here is derived from an EMBL/GenBank/DDBJ whole genome shotgun (WGS) entry which is preliminary data.</text>
</comment>
<evidence type="ECO:0000313" key="2">
    <source>
        <dbReference type="Proteomes" id="UP000789405"/>
    </source>
</evidence>
<dbReference type="InterPro" id="IPR027267">
    <property type="entry name" value="AH/BAR_dom_sf"/>
</dbReference>
<gene>
    <name evidence="1" type="ORF">DERYTH_LOCUS2147</name>
</gene>
<reference evidence="1" key="1">
    <citation type="submission" date="2021-06" db="EMBL/GenBank/DDBJ databases">
        <authorList>
            <person name="Kallberg Y."/>
            <person name="Tangrot J."/>
            <person name="Rosling A."/>
        </authorList>
    </citation>
    <scope>NUCLEOTIDE SEQUENCE</scope>
    <source>
        <strain evidence="1">MA453B</strain>
    </source>
</reference>
<proteinExistence type="predicted"/>
<name>A0A9N8WIA9_9GLOM</name>
<organism evidence="1 2">
    <name type="scientific">Dentiscutata erythropus</name>
    <dbReference type="NCBI Taxonomy" id="1348616"/>
    <lineage>
        <taxon>Eukaryota</taxon>
        <taxon>Fungi</taxon>
        <taxon>Fungi incertae sedis</taxon>
        <taxon>Mucoromycota</taxon>
        <taxon>Glomeromycotina</taxon>
        <taxon>Glomeromycetes</taxon>
        <taxon>Diversisporales</taxon>
        <taxon>Gigasporaceae</taxon>
        <taxon>Dentiscutata</taxon>
    </lineage>
</organism>
<dbReference type="SUPFAM" id="SSF103657">
    <property type="entry name" value="BAR/IMD domain-like"/>
    <property type="match status" value="1"/>
</dbReference>
<sequence>MVTSHKKKRFSLFSSQPSSPIQTPILGSSLNSYFPGQPILNDKALGLNDVQKAVENLGRLVSDAGNFCDLVDRLAKASKAFSKSLKEYGNNKGMDNSHVMCLQAASQFYENYSDAQNKSSKHLQKEFEALQKFWEKYSKKVAKEEKAFESVNEPYKQIKKIDIDYEKKPKKDNKAISEAQEKNITYKNHVAKREKQAHGQVMQIICRITDGQFTLFNESLKKCGGIVTKINEWSAFATMGIPAPQEIDSILEEQIRSPIEDTSVLSRKLSRKYSHRISKSIASISDMQLAAMNYMPSNTSTPLIEEPENYLSQSLNSLQSTEIQIPHINATKSEHSSPINILHHEPMKRNIVMNEKTSRNRLSLPICPTFSSNINPSAQDLISKISIGIDENDAPFFRDYGDYDILNIQQIAKTSSLTGNEVKRPNDQINKLPSVDNFNAHTNLSIDTEIGDPEIISDAQFDDSLDNEENENSSNKKVNKKYSFETQYLVHSFPINLPVRTPPYSPSVSPKQTPNVNYIIPNFEQKHITKSNDELGPKKGAHVYHNSDGGINHNRGPLTSNSVHSVPRQGHVNNLLSKFDAGRTSKQEKVVDNFTHVNESTKEIDDSSNMNESNRMNIINSIYSTFGNTFGKKKFFLQ</sequence>